<evidence type="ECO:0000313" key="1">
    <source>
        <dbReference type="EMBL" id="THU77600.1"/>
    </source>
</evidence>
<keyword evidence="2" id="KW-1185">Reference proteome</keyword>
<name>A0A4S8KPR3_DENBC</name>
<protein>
    <recommendedName>
        <fullName evidence="3">DUF4219 domain-containing protein</fullName>
    </recommendedName>
</protein>
<sequence length="167" mass="19148">MSDSTSSDTRKKVPTLVGDSNYEEWRLKAKAFLITQKLWKSVSPDETIPTNHQARQKWEERDETAFGELFLLVNDEIQGMIADLPQESGRAIWQFLATKYAIQNTPISRQSLRTAFYSLSHDPTLPVDTFISQVKRIATQIKRIGHPYKDDEISDKIKLPVPGENQK</sequence>
<dbReference type="AlphaFoldDB" id="A0A4S8KPR3"/>
<proteinExistence type="predicted"/>
<reference evidence="1 2" key="1">
    <citation type="journal article" date="2019" name="Nat. Ecol. Evol.">
        <title>Megaphylogeny resolves global patterns of mushroom evolution.</title>
        <authorList>
            <person name="Varga T."/>
            <person name="Krizsan K."/>
            <person name="Foldi C."/>
            <person name="Dima B."/>
            <person name="Sanchez-Garcia M."/>
            <person name="Sanchez-Ramirez S."/>
            <person name="Szollosi G.J."/>
            <person name="Szarkandi J.G."/>
            <person name="Papp V."/>
            <person name="Albert L."/>
            <person name="Andreopoulos W."/>
            <person name="Angelini C."/>
            <person name="Antonin V."/>
            <person name="Barry K.W."/>
            <person name="Bougher N.L."/>
            <person name="Buchanan P."/>
            <person name="Buyck B."/>
            <person name="Bense V."/>
            <person name="Catcheside P."/>
            <person name="Chovatia M."/>
            <person name="Cooper J."/>
            <person name="Damon W."/>
            <person name="Desjardin D."/>
            <person name="Finy P."/>
            <person name="Geml J."/>
            <person name="Haridas S."/>
            <person name="Hughes K."/>
            <person name="Justo A."/>
            <person name="Karasinski D."/>
            <person name="Kautmanova I."/>
            <person name="Kiss B."/>
            <person name="Kocsube S."/>
            <person name="Kotiranta H."/>
            <person name="LaButti K.M."/>
            <person name="Lechner B.E."/>
            <person name="Liimatainen K."/>
            <person name="Lipzen A."/>
            <person name="Lukacs Z."/>
            <person name="Mihaltcheva S."/>
            <person name="Morgado L.N."/>
            <person name="Niskanen T."/>
            <person name="Noordeloos M.E."/>
            <person name="Ohm R.A."/>
            <person name="Ortiz-Santana B."/>
            <person name="Ovrebo C."/>
            <person name="Racz N."/>
            <person name="Riley R."/>
            <person name="Savchenko A."/>
            <person name="Shiryaev A."/>
            <person name="Soop K."/>
            <person name="Spirin V."/>
            <person name="Szebenyi C."/>
            <person name="Tomsovsky M."/>
            <person name="Tulloss R.E."/>
            <person name="Uehling J."/>
            <person name="Grigoriev I.V."/>
            <person name="Vagvolgyi C."/>
            <person name="Papp T."/>
            <person name="Martin F.M."/>
            <person name="Miettinen O."/>
            <person name="Hibbett D.S."/>
            <person name="Nagy L.G."/>
        </authorList>
    </citation>
    <scope>NUCLEOTIDE SEQUENCE [LARGE SCALE GENOMIC DNA]</scope>
    <source>
        <strain evidence="1 2">CBS 962.96</strain>
    </source>
</reference>
<dbReference type="OrthoDB" id="3229495at2759"/>
<dbReference type="Pfam" id="PF14223">
    <property type="entry name" value="Retrotran_gag_2"/>
    <property type="match status" value="1"/>
</dbReference>
<dbReference type="Proteomes" id="UP000297245">
    <property type="component" value="Unassembled WGS sequence"/>
</dbReference>
<evidence type="ECO:0008006" key="3">
    <source>
        <dbReference type="Google" id="ProtNLM"/>
    </source>
</evidence>
<gene>
    <name evidence="1" type="ORF">K435DRAFT_877642</name>
</gene>
<accession>A0A4S8KPR3</accession>
<dbReference type="EMBL" id="ML180391">
    <property type="protein sequence ID" value="THU77600.1"/>
    <property type="molecule type" value="Genomic_DNA"/>
</dbReference>
<evidence type="ECO:0000313" key="2">
    <source>
        <dbReference type="Proteomes" id="UP000297245"/>
    </source>
</evidence>
<organism evidence="1 2">
    <name type="scientific">Dendrothele bispora (strain CBS 962.96)</name>
    <dbReference type="NCBI Taxonomy" id="1314807"/>
    <lineage>
        <taxon>Eukaryota</taxon>
        <taxon>Fungi</taxon>
        <taxon>Dikarya</taxon>
        <taxon>Basidiomycota</taxon>
        <taxon>Agaricomycotina</taxon>
        <taxon>Agaricomycetes</taxon>
        <taxon>Agaricomycetidae</taxon>
        <taxon>Agaricales</taxon>
        <taxon>Agaricales incertae sedis</taxon>
        <taxon>Dendrothele</taxon>
    </lineage>
</organism>